<dbReference type="Gene3D" id="3.40.50.720">
    <property type="entry name" value="NAD(P)-binding Rossmann-like Domain"/>
    <property type="match status" value="1"/>
</dbReference>
<dbReference type="PANTHER" id="PTHR44169">
    <property type="entry name" value="NADPH-DEPENDENT 1-ACYLDIHYDROXYACETONE PHOSPHATE REDUCTASE"/>
    <property type="match status" value="1"/>
</dbReference>
<dbReference type="PRINTS" id="PR00080">
    <property type="entry name" value="SDRFAMILY"/>
</dbReference>
<dbReference type="PATRIC" id="fig|1050174.4.peg.505"/>
<proteinExistence type="inferred from homology"/>
<dbReference type="KEGG" id="cei:CEPID_02480"/>
<evidence type="ECO:0008006" key="6">
    <source>
        <dbReference type="Google" id="ProtNLM"/>
    </source>
</evidence>
<dbReference type="PRINTS" id="PR00081">
    <property type="entry name" value="GDHRDH"/>
</dbReference>
<protein>
    <recommendedName>
        <fullName evidence="6">Short-chain alcohol dehydrogenase</fullName>
    </recommendedName>
</protein>
<keyword evidence="5" id="KW-1185">Reference proteome</keyword>
<reference evidence="4 5" key="1">
    <citation type="submission" date="2015-05" db="EMBL/GenBank/DDBJ databases">
        <title>Complete genome sequence of Corynebacterium epidermidicanis DSM 45586, isolated from the skin of a dog suffering from pruritus.</title>
        <authorList>
            <person name="Ruckert C."/>
            <person name="Albersmeier A."/>
            <person name="Winkler A."/>
            <person name="Tauch A."/>
        </authorList>
    </citation>
    <scope>NUCLEOTIDE SEQUENCE [LARGE SCALE GENOMIC DNA]</scope>
    <source>
        <strain evidence="4 5">DSM 45586</strain>
    </source>
</reference>
<evidence type="ECO:0000313" key="4">
    <source>
        <dbReference type="EMBL" id="AKK02377.1"/>
    </source>
</evidence>
<dbReference type="NCBIfam" id="NF004826">
    <property type="entry name" value="PRK06182.1"/>
    <property type="match status" value="1"/>
</dbReference>
<dbReference type="OrthoDB" id="9792003at2"/>
<name>A0A0G3GU33_9CORY</name>
<dbReference type="AlphaFoldDB" id="A0A0G3GU33"/>
<evidence type="ECO:0000256" key="1">
    <source>
        <dbReference type="ARBA" id="ARBA00006484"/>
    </source>
</evidence>
<dbReference type="SUPFAM" id="SSF51735">
    <property type="entry name" value="NAD(P)-binding Rossmann-fold domains"/>
    <property type="match status" value="1"/>
</dbReference>
<dbReference type="InterPro" id="IPR002347">
    <property type="entry name" value="SDR_fam"/>
</dbReference>
<dbReference type="STRING" id="1050174.CEPID_02480"/>
<evidence type="ECO:0000313" key="5">
    <source>
        <dbReference type="Proteomes" id="UP000035368"/>
    </source>
</evidence>
<dbReference type="GO" id="GO:0016491">
    <property type="term" value="F:oxidoreductase activity"/>
    <property type="evidence" value="ECO:0007669"/>
    <property type="project" value="UniProtKB-KW"/>
</dbReference>
<dbReference type="CDD" id="cd05374">
    <property type="entry name" value="17beta-HSD-like_SDR_c"/>
    <property type="match status" value="1"/>
</dbReference>
<accession>A0A0G3GU33</accession>
<dbReference type="EMBL" id="CP011541">
    <property type="protein sequence ID" value="AKK02377.1"/>
    <property type="molecule type" value="Genomic_DNA"/>
</dbReference>
<evidence type="ECO:0000256" key="2">
    <source>
        <dbReference type="ARBA" id="ARBA00023002"/>
    </source>
</evidence>
<organism evidence="4 5">
    <name type="scientific">Corynebacterium epidermidicanis</name>
    <dbReference type="NCBI Taxonomy" id="1050174"/>
    <lineage>
        <taxon>Bacteria</taxon>
        <taxon>Bacillati</taxon>
        <taxon>Actinomycetota</taxon>
        <taxon>Actinomycetes</taxon>
        <taxon>Mycobacteriales</taxon>
        <taxon>Corynebacteriaceae</taxon>
        <taxon>Corynebacterium</taxon>
    </lineage>
</organism>
<dbReference type="Proteomes" id="UP000035368">
    <property type="component" value="Chromosome"/>
</dbReference>
<comment type="similarity">
    <text evidence="1 3">Belongs to the short-chain dehydrogenases/reductases (SDR) family.</text>
</comment>
<evidence type="ECO:0000256" key="3">
    <source>
        <dbReference type="RuleBase" id="RU000363"/>
    </source>
</evidence>
<dbReference type="PANTHER" id="PTHR44169:SF6">
    <property type="entry name" value="NADPH-DEPENDENT 1-ACYLDIHYDROXYACETONE PHOSPHATE REDUCTASE"/>
    <property type="match status" value="1"/>
</dbReference>
<keyword evidence="2" id="KW-0560">Oxidoreductase</keyword>
<dbReference type="InterPro" id="IPR036291">
    <property type="entry name" value="NAD(P)-bd_dom_sf"/>
</dbReference>
<gene>
    <name evidence="4" type="ORF">CEPID_02480</name>
</gene>
<dbReference type="RefSeq" id="WP_047239604.1">
    <property type="nucleotide sequence ID" value="NZ_CP011541.1"/>
</dbReference>
<sequence>MSNIFITGASSGIGFETAKALALRGHTVFAAARRLDKLEKLRDFQIVPVELDVTSTESIEKAVQTVQEQAGRIDVLINNAGFGFYGALEDVDIADARQQFDVNVFGLMELTKVVLPIMRTQGSGRIINTSSMGGRMVAYFGGWYHASKYAVEALSDALRMETAGHNIDVVLIEPGAIKTPWGAIAADNLEKASGAGAYAKEAKRASASMRKMYEGSMISDPAVVVKAMVQAVEAKRPKARYLIGFGAKPLVFAHAVLPNKLFDAIMRRAV</sequence>
<dbReference type="Pfam" id="PF00106">
    <property type="entry name" value="adh_short"/>
    <property type="match status" value="1"/>
</dbReference>